<gene>
    <name evidence="5" type="ORF">AVDCRST_MAG34-2892</name>
</gene>
<dbReference type="InterPro" id="IPR036291">
    <property type="entry name" value="NAD(P)-bd_dom_sf"/>
</dbReference>
<feature type="domain" description="GFO/IDH/MocA-like oxidoreductase" evidence="4">
    <location>
        <begin position="135"/>
        <end position="250"/>
    </location>
</feature>
<dbReference type="InterPro" id="IPR055170">
    <property type="entry name" value="GFO_IDH_MocA-like_dom"/>
</dbReference>
<dbReference type="Pfam" id="PF01408">
    <property type="entry name" value="GFO_IDH_MocA"/>
    <property type="match status" value="1"/>
</dbReference>
<protein>
    <submittedName>
        <fullName evidence="5">NAD binding oxidoreductase</fullName>
    </submittedName>
</protein>
<evidence type="ECO:0000256" key="2">
    <source>
        <dbReference type="ARBA" id="ARBA00023002"/>
    </source>
</evidence>
<sequence length="330" mass="35404">MTGELRIGVLGAAAIAPAALVVPARDDLEVSVAAVASRDRTRAAAFAAQHGIPTVHDSYEALVADPGLDAVYNPLPNGLHGQWTVAALRAGKHVLCEKPFAANAEEAAAVAAVASETGLVAMEAFHYRYHPFLSRAQAIVASGRLGEVRRIETWFRARLRSAADIRWDYSLAGGAMMDIGCYPVHQLRMLAGAEPHVRSATADVRAPDVDRWLRAELTFEDGRTGFVSASMLSRRSGASGARVIGSRGLLELHNLISPHVQNLLVLRTRRGNRRERVAREPTTFALQLRAFADAALRGAAPPTGPEDAVANMRVIDACYTAAGLPRREPT</sequence>
<dbReference type="PANTHER" id="PTHR22604">
    <property type="entry name" value="OXIDOREDUCTASES"/>
    <property type="match status" value="1"/>
</dbReference>
<dbReference type="SUPFAM" id="SSF51735">
    <property type="entry name" value="NAD(P)-binding Rossmann-fold domains"/>
    <property type="match status" value="1"/>
</dbReference>
<dbReference type="Gene3D" id="3.40.50.720">
    <property type="entry name" value="NAD(P)-binding Rossmann-like Domain"/>
    <property type="match status" value="1"/>
</dbReference>
<dbReference type="PANTHER" id="PTHR22604:SF105">
    <property type="entry name" value="TRANS-1,2-DIHYDROBENZENE-1,2-DIOL DEHYDROGENASE"/>
    <property type="match status" value="1"/>
</dbReference>
<dbReference type="EMBL" id="CADCUI010000079">
    <property type="protein sequence ID" value="CAA9365360.1"/>
    <property type="molecule type" value="Genomic_DNA"/>
</dbReference>
<evidence type="ECO:0000259" key="3">
    <source>
        <dbReference type="Pfam" id="PF01408"/>
    </source>
</evidence>
<organism evidence="5">
    <name type="scientific">uncultured Nocardioidaceae bacterium</name>
    <dbReference type="NCBI Taxonomy" id="253824"/>
    <lineage>
        <taxon>Bacteria</taxon>
        <taxon>Bacillati</taxon>
        <taxon>Actinomycetota</taxon>
        <taxon>Actinomycetes</taxon>
        <taxon>Propionibacteriales</taxon>
        <taxon>Nocardioidaceae</taxon>
        <taxon>environmental samples</taxon>
    </lineage>
</organism>
<dbReference type="Gene3D" id="3.30.360.10">
    <property type="entry name" value="Dihydrodipicolinate Reductase, domain 2"/>
    <property type="match status" value="1"/>
</dbReference>
<evidence type="ECO:0000256" key="1">
    <source>
        <dbReference type="ARBA" id="ARBA00010928"/>
    </source>
</evidence>
<dbReference type="GO" id="GO:0016491">
    <property type="term" value="F:oxidoreductase activity"/>
    <property type="evidence" value="ECO:0007669"/>
    <property type="project" value="UniProtKB-KW"/>
</dbReference>
<dbReference type="InterPro" id="IPR000683">
    <property type="entry name" value="Gfo/Idh/MocA-like_OxRdtase_N"/>
</dbReference>
<dbReference type="SUPFAM" id="SSF55347">
    <property type="entry name" value="Glyceraldehyde-3-phosphate dehydrogenase-like, C-terminal domain"/>
    <property type="match status" value="1"/>
</dbReference>
<comment type="similarity">
    <text evidence="1">Belongs to the Gfo/Idh/MocA family.</text>
</comment>
<feature type="domain" description="Gfo/Idh/MocA-like oxidoreductase N-terminal" evidence="3">
    <location>
        <begin position="5"/>
        <end position="123"/>
    </location>
</feature>
<proteinExistence type="inferred from homology"/>
<dbReference type="Pfam" id="PF22725">
    <property type="entry name" value="GFO_IDH_MocA_C3"/>
    <property type="match status" value="1"/>
</dbReference>
<accession>A0A6J4MPK7</accession>
<dbReference type="GO" id="GO:0000166">
    <property type="term" value="F:nucleotide binding"/>
    <property type="evidence" value="ECO:0007669"/>
    <property type="project" value="InterPro"/>
</dbReference>
<evidence type="ECO:0000259" key="4">
    <source>
        <dbReference type="Pfam" id="PF22725"/>
    </source>
</evidence>
<evidence type="ECO:0000313" key="5">
    <source>
        <dbReference type="EMBL" id="CAA9365360.1"/>
    </source>
</evidence>
<keyword evidence="2" id="KW-0560">Oxidoreductase</keyword>
<reference evidence="5" key="1">
    <citation type="submission" date="2020-02" db="EMBL/GenBank/DDBJ databases">
        <authorList>
            <person name="Meier V. D."/>
        </authorList>
    </citation>
    <scope>NUCLEOTIDE SEQUENCE</scope>
    <source>
        <strain evidence="5">AVDCRST_MAG34</strain>
    </source>
</reference>
<dbReference type="AlphaFoldDB" id="A0A6J4MPK7"/>
<dbReference type="InterPro" id="IPR050984">
    <property type="entry name" value="Gfo/Idh/MocA_domain"/>
</dbReference>
<name>A0A6J4MPK7_9ACTN</name>